<dbReference type="InterPro" id="IPR020084">
    <property type="entry name" value="NUDIX_hydrolase_CS"/>
</dbReference>
<name>A0A482VYZ6_ASBVE</name>
<evidence type="ECO:0000256" key="4">
    <source>
        <dbReference type="ARBA" id="ARBA00022801"/>
    </source>
</evidence>
<dbReference type="InterPro" id="IPR051325">
    <property type="entry name" value="Nudix_hydrolase_domain"/>
</dbReference>
<dbReference type="PRINTS" id="PR01405">
    <property type="entry name" value="TETRPHPHTASE"/>
</dbReference>
<dbReference type="Pfam" id="PF00293">
    <property type="entry name" value="NUDIX"/>
    <property type="match status" value="1"/>
</dbReference>
<feature type="domain" description="Nudix hydrolase" evidence="6">
    <location>
        <begin position="99"/>
        <end position="244"/>
    </location>
</feature>
<dbReference type="Gene3D" id="3.90.79.10">
    <property type="entry name" value="Nucleoside Triphosphate Pyrophosphohydrolase"/>
    <property type="match status" value="1"/>
</dbReference>
<dbReference type="OrthoDB" id="20282at2759"/>
<comment type="caution">
    <text evidence="7">The sequence shown here is derived from an EMBL/GenBank/DDBJ whole genome shotgun (WGS) entry which is preliminary data.</text>
</comment>
<evidence type="ECO:0000256" key="3">
    <source>
        <dbReference type="ARBA" id="ARBA00022741"/>
    </source>
</evidence>
<comment type="similarity">
    <text evidence="1">Belongs to the Nudix hydrolase family.</text>
</comment>
<keyword evidence="8" id="KW-1185">Reference proteome</keyword>
<dbReference type="CDD" id="cd03428">
    <property type="entry name" value="NUDIX_Ap4A_Nudt2"/>
    <property type="match status" value="1"/>
</dbReference>
<dbReference type="STRING" id="1661398.A0A482VYZ6"/>
<protein>
    <recommendedName>
        <fullName evidence="2">Bis(5'-nucleosyl)-tetraphosphatase [asymmetrical]</fullName>
    </recommendedName>
    <alternativeName>
        <fullName evidence="5">Diadenosine 5',5'''-P1,P4-tetraphosphate asymmetrical hydrolase</fullName>
    </alternativeName>
</protein>
<keyword evidence="3" id="KW-0547">Nucleotide-binding</keyword>
<dbReference type="AlphaFoldDB" id="A0A482VYZ6"/>
<dbReference type="GO" id="GO:0000166">
    <property type="term" value="F:nucleotide binding"/>
    <property type="evidence" value="ECO:0007669"/>
    <property type="project" value="UniProtKB-KW"/>
</dbReference>
<proteinExistence type="inferred from homology"/>
<dbReference type="PANTHER" id="PTHR21340:SF0">
    <property type="entry name" value="BIS(5'-NUCLEOSYL)-TETRAPHOSPHATASE [ASYMMETRICAL]"/>
    <property type="match status" value="1"/>
</dbReference>
<dbReference type="PROSITE" id="PS51462">
    <property type="entry name" value="NUDIX"/>
    <property type="match status" value="1"/>
</dbReference>
<dbReference type="InterPro" id="IPR015797">
    <property type="entry name" value="NUDIX_hydrolase-like_dom_sf"/>
</dbReference>
<evidence type="ECO:0000256" key="1">
    <source>
        <dbReference type="ARBA" id="ARBA00005582"/>
    </source>
</evidence>
<dbReference type="GO" id="GO:0004081">
    <property type="term" value="F:bis(5'-nucleosyl)-tetraphosphatase (asymmetrical) activity"/>
    <property type="evidence" value="ECO:0007669"/>
    <property type="project" value="TreeGrafter"/>
</dbReference>
<evidence type="ECO:0000256" key="5">
    <source>
        <dbReference type="ARBA" id="ARBA00032644"/>
    </source>
</evidence>
<evidence type="ECO:0000313" key="8">
    <source>
        <dbReference type="Proteomes" id="UP000292052"/>
    </source>
</evidence>
<sequence>MSGLQDVYNQKSYQYLFEVETLAQDILTDKETKLDLSNSRNKFREALRALEHTEDRRTWMQMGSVYIERPTEECKAILKTGIWDSCKQKQIVNVPVLEMENADIDIAELDNSIKKKLHKLRDLEHEPRLEGFTLNPISASEAKALHKGHVDPGETEMVTALRETAEESGLKKEDLKIHEEAKKILNYKVNGKPKVVTYWLAELINPKAEVKLSDEHQDFKWLNLHDACVYGKYPEMQELLKYCDSYIRSK</sequence>
<dbReference type="PROSITE" id="PS00893">
    <property type="entry name" value="NUDIX_BOX"/>
    <property type="match status" value="1"/>
</dbReference>
<dbReference type="InterPro" id="IPR000086">
    <property type="entry name" value="NUDIX_hydrolase_dom"/>
</dbReference>
<keyword evidence="4" id="KW-0378">Hydrolase</keyword>
<dbReference type="InterPro" id="IPR003565">
    <property type="entry name" value="Tetra_PHTase"/>
</dbReference>
<evidence type="ECO:0000256" key="2">
    <source>
        <dbReference type="ARBA" id="ARBA00018911"/>
    </source>
</evidence>
<evidence type="ECO:0000313" key="7">
    <source>
        <dbReference type="EMBL" id="RZC38152.1"/>
    </source>
</evidence>
<dbReference type="EMBL" id="QDEB01046112">
    <property type="protein sequence ID" value="RZC38152.1"/>
    <property type="molecule type" value="Genomic_DNA"/>
</dbReference>
<organism evidence="7 8">
    <name type="scientific">Asbolus verrucosus</name>
    <name type="common">Desert ironclad beetle</name>
    <dbReference type="NCBI Taxonomy" id="1661398"/>
    <lineage>
        <taxon>Eukaryota</taxon>
        <taxon>Metazoa</taxon>
        <taxon>Ecdysozoa</taxon>
        <taxon>Arthropoda</taxon>
        <taxon>Hexapoda</taxon>
        <taxon>Insecta</taxon>
        <taxon>Pterygota</taxon>
        <taxon>Neoptera</taxon>
        <taxon>Endopterygota</taxon>
        <taxon>Coleoptera</taxon>
        <taxon>Polyphaga</taxon>
        <taxon>Cucujiformia</taxon>
        <taxon>Tenebrionidae</taxon>
        <taxon>Pimeliinae</taxon>
        <taxon>Asbolus</taxon>
    </lineage>
</organism>
<accession>A0A482VYZ6</accession>
<dbReference type="PANTHER" id="PTHR21340">
    <property type="entry name" value="DIADENOSINE 5,5-P1,P4-TETRAPHOSPHATE PYROPHOSPHOHYDROLASE MUTT"/>
    <property type="match status" value="1"/>
</dbReference>
<evidence type="ECO:0000259" key="6">
    <source>
        <dbReference type="PROSITE" id="PS51462"/>
    </source>
</evidence>
<reference evidence="7 8" key="1">
    <citation type="submission" date="2017-03" db="EMBL/GenBank/DDBJ databases">
        <title>Genome of the blue death feigning beetle - Asbolus verrucosus.</title>
        <authorList>
            <person name="Rider S.D."/>
        </authorList>
    </citation>
    <scope>NUCLEOTIDE SEQUENCE [LARGE SCALE GENOMIC DNA]</scope>
    <source>
        <strain evidence="7">Butters</strain>
        <tissue evidence="7">Head and leg muscle</tissue>
    </source>
</reference>
<dbReference type="CDD" id="cd22860">
    <property type="entry name" value="PDRG1"/>
    <property type="match status" value="1"/>
</dbReference>
<gene>
    <name evidence="7" type="ORF">BDFB_008757</name>
</gene>
<dbReference type="GO" id="GO:0006754">
    <property type="term" value="P:ATP biosynthetic process"/>
    <property type="evidence" value="ECO:0007669"/>
    <property type="project" value="TreeGrafter"/>
</dbReference>
<dbReference type="GO" id="GO:0006167">
    <property type="term" value="P:AMP biosynthetic process"/>
    <property type="evidence" value="ECO:0007669"/>
    <property type="project" value="TreeGrafter"/>
</dbReference>
<dbReference type="Proteomes" id="UP000292052">
    <property type="component" value="Unassembled WGS sequence"/>
</dbReference>
<dbReference type="SUPFAM" id="SSF55811">
    <property type="entry name" value="Nudix"/>
    <property type="match status" value="1"/>
</dbReference>